<dbReference type="InterPro" id="IPR036291">
    <property type="entry name" value="NAD(P)-bd_dom_sf"/>
</dbReference>
<protein>
    <recommendedName>
        <fullName evidence="7">Thioester reductase (TE) domain-containing protein</fullName>
    </recommendedName>
</protein>
<accession>A0A439CLQ6</accession>
<evidence type="ECO:0000256" key="4">
    <source>
        <dbReference type="ARBA" id="ARBA00022723"/>
    </source>
</evidence>
<proteinExistence type="inferred from homology"/>
<dbReference type="GO" id="GO:0004497">
    <property type="term" value="F:monooxygenase activity"/>
    <property type="evidence" value="ECO:0007669"/>
    <property type="project" value="UniProtKB-KW"/>
</dbReference>
<dbReference type="Proteomes" id="UP000286045">
    <property type="component" value="Unassembled WGS sequence"/>
</dbReference>
<keyword evidence="4 6" id="KW-0479">Metal-binding</keyword>
<evidence type="ECO:0000313" key="8">
    <source>
        <dbReference type="EMBL" id="RWA03091.1"/>
    </source>
</evidence>
<dbReference type="SUPFAM" id="SSF48264">
    <property type="entry name" value="Cytochrome P450"/>
    <property type="match status" value="1"/>
</dbReference>
<feature type="domain" description="Thioester reductase (TE)" evidence="7">
    <location>
        <begin position="3"/>
        <end position="125"/>
    </location>
</feature>
<dbReference type="GO" id="GO:0016705">
    <property type="term" value="F:oxidoreductase activity, acting on paired donors, with incorporation or reduction of molecular oxygen"/>
    <property type="evidence" value="ECO:0007669"/>
    <property type="project" value="InterPro"/>
</dbReference>
<dbReference type="Gene3D" id="1.10.630.10">
    <property type="entry name" value="Cytochrome P450"/>
    <property type="match status" value="1"/>
</dbReference>
<dbReference type="STRING" id="363999.A0A439CLQ6"/>
<evidence type="ECO:0000313" key="9">
    <source>
        <dbReference type="Proteomes" id="UP000286045"/>
    </source>
</evidence>
<evidence type="ECO:0000256" key="5">
    <source>
        <dbReference type="ARBA" id="ARBA00023004"/>
    </source>
</evidence>
<dbReference type="PROSITE" id="PS00086">
    <property type="entry name" value="CYTOCHROME_P450"/>
    <property type="match status" value="1"/>
</dbReference>
<keyword evidence="6" id="KW-0503">Monooxygenase</keyword>
<dbReference type="GO" id="GO:0020037">
    <property type="term" value="F:heme binding"/>
    <property type="evidence" value="ECO:0007669"/>
    <property type="project" value="InterPro"/>
</dbReference>
<dbReference type="Pfam" id="PF00067">
    <property type="entry name" value="p450"/>
    <property type="match status" value="1"/>
</dbReference>
<reference evidence="8 9" key="1">
    <citation type="submission" date="2018-12" db="EMBL/GenBank/DDBJ databases">
        <title>Draft genome sequence of Xylaria grammica IHI A82.</title>
        <authorList>
            <person name="Buettner E."/>
            <person name="Kellner H."/>
        </authorList>
    </citation>
    <scope>NUCLEOTIDE SEQUENCE [LARGE SCALE GENOMIC DNA]</scope>
    <source>
        <strain evidence="8 9">IHI A82</strain>
    </source>
</reference>
<evidence type="ECO:0000256" key="6">
    <source>
        <dbReference type="RuleBase" id="RU000461"/>
    </source>
</evidence>
<dbReference type="PANTHER" id="PTHR24305">
    <property type="entry name" value="CYTOCHROME P450"/>
    <property type="match status" value="1"/>
</dbReference>
<sequence>MLLTGSTRFLGGAILQRLVRDSSVSGVHCIGVPKTDVFRPTPDLPEYAKVQTYIGSPATPILGLLEAEAEVLSREVDVVIHAGSKRSFLNLYKSLCPQTLGATRYLASLALPRRIAIHFISTDRVVLLTDWLDDRGRNLGLALLPPAGQIGWLDSGKAGVRALFRGSSRAIWAPGTNPSIMLSRRRTLKAVPALEKVEGFIDYAPVGDIADSVFLHVMTSPQLSDEGKIQYKVFFVTKPYERHRATRKLTALFYRASATNKLPELKQHIQKRSQAVLHQVQVGHETNVYSLTDRYALDSITFLVLGPGRRSAGVVVPIAYRLSKHAYVKFIISIQHLAGGRGASFPSGTTVCRESISQRTPSPPLPSKRCIMMGMSTKKPHLFLPKRWLPQDEETWKLGDAQLIPFGYGGRICLGIALAAKVLSK</sequence>
<dbReference type="AlphaFoldDB" id="A0A439CLQ6"/>
<dbReference type="InterPro" id="IPR001128">
    <property type="entry name" value="Cyt_P450"/>
</dbReference>
<dbReference type="SUPFAM" id="SSF51735">
    <property type="entry name" value="NAD(P)-binding Rossmann-fold domains"/>
    <property type="match status" value="1"/>
</dbReference>
<dbReference type="Pfam" id="PF07993">
    <property type="entry name" value="NAD_binding_4"/>
    <property type="match status" value="1"/>
</dbReference>
<dbReference type="InterPro" id="IPR017972">
    <property type="entry name" value="Cyt_P450_CS"/>
</dbReference>
<dbReference type="InterPro" id="IPR036396">
    <property type="entry name" value="Cyt_P450_sf"/>
</dbReference>
<keyword evidence="3 6" id="KW-0349">Heme</keyword>
<gene>
    <name evidence="8" type="ORF">EKO27_g12014</name>
</gene>
<dbReference type="GO" id="GO:0005506">
    <property type="term" value="F:iron ion binding"/>
    <property type="evidence" value="ECO:0007669"/>
    <property type="project" value="InterPro"/>
</dbReference>
<evidence type="ECO:0000259" key="7">
    <source>
        <dbReference type="Pfam" id="PF07993"/>
    </source>
</evidence>
<comment type="cofactor">
    <cofactor evidence="1">
        <name>heme</name>
        <dbReference type="ChEBI" id="CHEBI:30413"/>
    </cofactor>
</comment>
<organism evidence="8 9">
    <name type="scientific">Xylaria grammica</name>
    <dbReference type="NCBI Taxonomy" id="363999"/>
    <lineage>
        <taxon>Eukaryota</taxon>
        <taxon>Fungi</taxon>
        <taxon>Dikarya</taxon>
        <taxon>Ascomycota</taxon>
        <taxon>Pezizomycotina</taxon>
        <taxon>Sordariomycetes</taxon>
        <taxon>Xylariomycetidae</taxon>
        <taxon>Xylariales</taxon>
        <taxon>Xylariaceae</taxon>
        <taxon>Xylaria</taxon>
    </lineage>
</organism>
<dbReference type="Gene3D" id="3.40.50.720">
    <property type="entry name" value="NAD(P)-binding Rossmann-like Domain"/>
    <property type="match status" value="1"/>
</dbReference>
<name>A0A439CLQ6_9PEZI</name>
<comment type="caution">
    <text evidence="8">The sequence shown here is derived from an EMBL/GenBank/DDBJ whole genome shotgun (WGS) entry which is preliminary data.</text>
</comment>
<comment type="similarity">
    <text evidence="2 6">Belongs to the cytochrome P450 family.</text>
</comment>
<evidence type="ECO:0000256" key="3">
    <source>
        <dbReference type="ARBA" id="ARBA00022617"/>
    </source>
</evidence>
<dbReference type="PANTHER" id="PTHR24305:SF166">
    <property type="entry name" value="CYTOCHROME P450 12A4, MITOCHONDRIAL-RELATED"/>
    <property type="match status" value="1"/>
</dbReference>
<evidence type="ECO:0000256" key="1">
    <source>
        <dbReference type="ARBA" id="ARBA00001971"/>
    </source>
</evidence>
<keyword evidence="9" id="KW-1185">Reference proteome</keyword>
<keyword evidence="5 6" id="KW-0408">Iron</keyword>
<evidence type="ECO:0000256" key="2">
    <source>
        <dbReference type="ARBA" id="ARBA00010617"/>
    </source>
</evidence>
<dbReference type="EMBL" id="RYZI01000950">
    <property type="protein sequence ID" value="RWA03091.1"/>
    <property type="molecule type" value="Genomic_DNA"/>
</dbReference>
<keyword evidence="6" id="KW-0560">Oxidoreductase</keyword>
<dbReference type="InterPro" id="IPR050121">
    <property type="entry name" value="Cytochrome_P450_monoxygenase"/>
</dbReference>
<dbReference type="InterPro" id="IPR013120">
    <property type="entry name" value="FAR_NAD-bd"/>
</dbReference>